<comment type="similarity">
    <text evidence="1">Belongs to the peptidase M81 family.</text>
</comment>
<dbReference type="InterPro" id="IPR009197">
    <property type="entry name" value="MlrC"/>
</dbReference>
<keyword evidence="1" id="KW-0482">Metalloprotease</keyword>
<dbReference type="GO" id="GO:0006508">
    <property type="term" value="P:proteolysis"/>
    <property type="evidence" value="ECO:0007669"/>
    <property type="project" value="UniProtKB-KW"/>
</dbReference>
<gene>
    <name evidence="4" type="ORF">J2D77_06525</name>
</gene>
<comment type="cofactor">
    <cofactor evidence="1">
        <name>Zn(2+)</name>
        <dbReference type="ChEBI" id="CHEBI:29105"/>
    </cofactor>
    <text evidence="1">Binds 1 zinc ion per subunit.</text>
</comment>
<evidence type="ECO:0000259" key="3">
    <source>
        <dbReference type="Pfam" id="PF07364"/>
    </source>
</evidence>
<reference evidence="4" key="1">
    <citation type="submission" date="2021-03" db="EMBL/GenBank/DDBJ databases">
        <title>The complete genome sequence of Acetobacter sp. TBRC 12339.</title>
        <authorList>
            <person name="Charoenyingcharoen P."/>
            <person name="Yukphan P."/>
        </authorList>
    </citation>
    <scope>NUCLEOTIDE SEQUENCE</scope>
    <source>
        <strain evidence="4">TBRC 12339</strain>
    </source>
</reference>
<keyword evidence="1" id="KW-0479">Metal-binding</keyword>
<dbReference type="RefSeq" id="WP_207845453.1">
    <property type="nucleotide sequence ID" value="NZ_JAFVMH010000002.1"/>
</dbReference>
<evidence type="ECO:0000259" key="2">
    <source>
        <dbReference type="Pfam" id="PF07171"/>
    </source>
</evidence>
<dbReference type="Pfam" id="PF07171">
    <property type="entry name" value="MlrC_C"/>
    <property type="match status" value="1"/>
</dbReference>
<evidence type="ECO:0000256" key="1">
    <source>
        <dbReference type="PIRNR" id="PIRNR012702"/>
    </source>
</evidence>
<feature type="domain" description="Microcystin LR degradation protein MlrC C-terminal" evidence="2">
    <location>
        <begin position="298"/>
        <end position="468"/>
    </location>
</feature>
<evidence type="ECO:0000313" key="4">
    <source>
        <dbReference type="EMBL" id="MBO1324806.1"/>
    </source>
</evidence>
<dbReference type="AlphaFoldDB" id="A0A939KRA5"/>
<dbReference type="PIRSF" id="PIRSF012702">
    <property type="entry name" value="UCP012702"/>
    <property type="match status" value="1"/>
</dbReference>
<evidence type="ECO:0000313" key="5">
    <source>
        <dbReference type="Proteomes" id="UP000664073"/>
    </source>
</evidence>
<comment type="caution">
    <text evidence="4">The sequence shown here is derived from an EMBL/GenBank/DDBJ whole genome shotgun (WGS) entry which is preliminary data.</text>
</comment>
<dbReference type="Proteomes" id="UP000664073">
    <property type="component" value="Unassembled WGS sequence"/>
</dbReference>
<keyword evidence="1" id="KW-0645">Protease</keyword>
<name>A0A939KRA5_9PROT</name>
<dbReference type="GO" id="GO:0046872">
    <property type="term" value="F:metal ion binding"/>
    <property type="evidence" value="ECO:0007669"/>
    <property type="project" value="UniProtKB-KW"/>
</dbReference>
<proteinExistence type="inferred from homology"/>
<dbReference type="InterPro" id="IPR010799">
    <property type="entry name" value="MlrC_C"/>
</dbReference>
<organism evidence="4 5">
    <name type="scientific">Acetobacter garciniae</name>
    <dbReference type="NCBI Taxonomy" id="2817435"/>
    <lineage>
        <taxon>Bacteria</taxon>
        <taxon>Pseudomonadati</taxon>
        <taxon>Pseudomonadota</taxon>
        <taxon>Alphaproteobacteria</taxon>
        <taxon>Acetobacterales</taxon>
        <taxon>Acetobacteraceae</taxon>
        <taxon>Acetobacter</taxon>
    </lineage>
</organism>
<keyword evidence="1" id="KW-0378">Hydrolase</keyword>
<dbReference type="Pfam" id="PF07364">
    <property type="entry name" value="DUF1485"/>
    <property type="match status" value="1"/>
</dbReference>
<accession>A0A939KRA5</accession>
<keyword evidence="5" id="KW-1185">Reference proteome</keyword>
<feature type="domain" description="Microcystin LR degradation protein MlrC N-terminal" evidence="3">
    <location>
        <begin position="2"/>
        <end position="273"/>
    </location>
</feature>
<protein>
    <recommendedName>
        <fullName evidence="1">Microcystinase C</fullName>
        <shortName evidence="1">MlrC</shortName>
    </recommendedName>
</protein>
<dbReference type="InterPro" id="IPR015995">
    <property type="entry name" value="MlrC_N"/>
</dbReference>
<dbReference type="EMBL" id="JAFVMH010000002">
    <property type="protein sequence ID" value="MBO1324806.1"/>
    <property type="molecule type" value="Genomic_DNA"/>
</dbReference>
<comment type="function">
    <text evidence="1">Involved in peptidolytic degradation of cyclic heptapeptide hepatotoxin microcystin (MC).</text>
</comment>
<sequence>MKLFIATLLTETNTFSPIPTGLSSFTDNPTWSRRDGSRAAPNLANIPLIRWRRQAESRGMEVVESLCAFAPPAGTTTRATYETLRGFILDDLRAAGPVDMVLLFLHGAMVAEGYEDCEGDILAHVRQIVGPGVTLGCELDLHAHFTPTMMENADILVSYKEYPHTDVDAMASEVFDLSLRVAQGQVRPCRAVFDCGLLGVWRTPVEPVRGLVQAMRTIERQAGILSVSFIHGFPWADVEHVGAQVLVITDGDAVLAQMTAQDVGERIRALESPEGAGYTRLADALALRARTPERTMVLADVSDNAGGGAPSDSTYILEHLLKAGVQNAVLGCVWDPVAVDMCFLAGVGATLPLRLGGKSGVCSHVPLDVTARVLSLSPELVQHGYSGDRTVMGRAARIAVDGVEVVLVSVRRQTYTRQAFLDMGCKLEGCLVVVKSAQHFYKDFSVLTNTILYVPVPGAASPDFAKLALSTSRRDRLGIPAGQRL</sequence>
<dbReference type="GO" id="GO:0008237">
    <property type="term" value="F:metallopeptidase activity"/>
    <property type="evidence" value="ECO:0007669"/>
    <property type="project" value="UniProtKB-KW"/>
</dbReference>